<accession>A0ACA9QG46</accession>
<gene>
    <name evidence="1" type="ORF">SPELUC_LOCUS14407</name>
</gene>
<reference evidence="1" key="1">
    <citation type="submission" date="2021-06" db="EMBL/GenBank/DDBJ databases">
        <authorList>
            <person name="Kallberg Y."/>
            <person name="Tangrot J."/>
            <person name="Rosling A."/>
        </authorList>
    </citation>
    <scope>NUCLEOTIDE SEQUENCE</scope>
    <source>
        <strain evidence="1">28 12/20/2015</strain>
    </source>
</reference>
<organism evidence="1 2">
    <name type="scientific">Cetraspora pellucida</name>
    <dbReference type="NCBI Taxonomy" id="1433469"/>
    <lineage>
        <taxon>Eukaryota</taxon>
        <taxon>Fungi</taxon>
        <taxon>Fungi incertae sedis</taxon>
        <taxon>Mucoromycota</taxon>
        <taxon>Glomeromycotina</taxon>
        <taxon>Glomeromycetes</taxon>
        <taxon>Diversisporales</taxon>
        <taxon>Gigasporaceae</taxon>
        <taxon>Cetraspora</taxon>
    </lineage>
</organism>
<feature type="non-terminal residue" evidence="1">
    <location>
        <position position="1"/>
    </location>
</feature>
<name>A0ACA9QG46_9GLOM</name>
<proteinExistence type="predicted"/>
<keyword evidence="2" id="KW-1185">Reference proteome</keyword>
<evidence type="ECO:0000313" key="2">
    <source>
        <dbReference type="Proteomes" id="UP000789366"/>
    </source>
</evidence>
<comment type="caution">
    <text evidence="1">The sequence shown here is derived from an EMBL/GenBank/DDBJ whole genome shotgun (WGS) entry which is preliminary data.</text>
</comment>
<protein>
    <submittedName>
        <fullName evidence="1">14641_t:CDS:1</fullName>
    </submittedName>
</protein>
<sequence length="43" mass="4575">SDVNSEISKNISRSSFGFELAESRTSVVSNIGSGSMCSLSFEK</sequence>
<evidence type="ECO:0000313" key="1">
    <source>
        <dbReference type="EMBL" id="CAG8749742.1"/>
    </source>
</evidence>
<dbReference type="Proteomes" id="UP000789366">
    <property type="component" value="Unassembled WGS sequence"/>
</dbReference>
<feature type="non-terminal residue" evidence="1">
    <location>
        <position position="43"/>
    </location>
</feature>
<dbReference type="EMBL" id="CAJVPW010042158">
    <property type="protein sequence ID" value="CAG8749742.1"/>
    <property type="molecule type" value="Genomic_DNA"/>
</dbReference>